<organism evidence="7 8">
    <name type="scientific">Buddleja alternifolia</name>
    <dbReference type="NCBI Taxonomy" id="168488"/>
    <lineage>
        <taxon>Eukaryota</taxon>
        <taxon>Viridiplantae</taxon>
        <taxon>Streptophyta</taxon>
        <taxon>Embryophyta</taxon>
        <taxon>Tracheophyta</taxon>
        <taxon>Spermatophyta</taxon>
        <taxon>Magnoliopsida</taxon>
        <taxon>eudicotyledons</taxon>
        <taxon>Gunneridae</taxon>
        <taxon>Pentapetalae</taxon>
        <taxon>asterids</taxon>
        <taxon>lamiids</taxon>
        <taxon>Lamiales</taxon>
        <taxon>Scrophulariaceae</taxon>
        <taxon>Buddlejeae</taxon>
        <taxon>Buddleja</taxon>
    </lineage>
</organism>
<name>A0AAV6X8B9_9LAMI</name>
<evidence type="ECO:0000256" key="4">
    <source>
        <dbReference type="ARBA" id="ARBA00022989"/>
    </source>
</evidence>
<protein>
    <recommendedName>
        <fullName evidence="9">Sulfite exporter TauE/SafE family protein</fullName>
    </recommendedName>
</protein>
<keyword evidence="5 6" id="KW-0472">Membrane</keyword>
<evidence type="ECO:0000256" key="1">
    <source>
        <dbReference type="ARBA" id="ARBA00004141"/>
    </source>
</evidence>
<evidence type="ECO:0000256" key="2">
    <source>
        <dbReference type="ARBA" id="ARBA00009142"/>
    </source>
</evidence>
<dbReference type="GO" id="GO:0016020">
    <property type="term" value="C:membrane"/>
    <property type="evidence" value="ECO:0007669"/>
    <property type="project" value="UniProtKB-SubCell"/>
</dbReference>
<accession>A0AAV6X8B9</accession>
<comment type="similarity">
    <text evidence="2">Belongs to the 4-toluene sulfonate uptake permease (TSUP) (TC 2.A.102) family.</text>
</comment>
<dbReference type="GO" id="GO:0016567">
    <property type="term" value="P:protein ubiquitination"/>
    <property type="evidence" value="ECO:0007669"/>
    <property type="project" value="TreeGrafter"/>
</dbReference>
<sequence>MAAKGLVVYLLTAFSIAVLSVYFINNHSQGGGNTKPWLSLSSNSNSLEQNYGSEAKNWPELTFGWRVVLATVIGFLGSACGTVGGVGGGGIFVPMLTLVVGFDTKSAAAISKCMIMGASASSVWYNLRVPHPCREVPIIDYDLALLFQPMLMLGITIGVSLSVVFPYWLITVLIIILFMGTSCRSFAKAIEMWKEETVLKKSMQDKQTFANSRGELLIDTEYEPLIPKEEKTASNYSKACSTFYWVLNLLQFPVALVVFGYECVKLYKESKKRRMAGNPELICEAQIEWTVTSLAFCALCGILGGTVGGLLGSGGGFILGPLLLEIGVIPQVASTTATFVMMFSSSLSVVEFYLLKRFPMPYGTFLVPFFPS</sequence>
<evidence type="ECO:0000313" key="7">
    <source>
        <dbReference type="EMBL" id="KAG8376651.1"/>
    </source>
</evidence>
<dbReference type="PANTHER" id="PTHR14255:SF5">
    <property type="entry name" value="SULFITE EXPORTER TAUE_SAFE FAMILY PROTEIN 4"/>
    <property type="match status" value="1"/>
</dbReference>
<evidence type="ECO:0000256" key="6">
    <source>
        <dbReference type="SAM" id="Phobius"/>
    </source>
</evidence>
<keyword evidence="4 6" id="KW-1133">Transmembrane helix</keyword>
<reference evidence="7" key="1">
    <citation type="submission" date="2019-10" db="EMBL/GenBank/DDBJ databases">
        <authorList>
            <person name="Zhang R."/>
            <person name="Pan Y."/>
            <person name="Wang J."/>
            <person name="Ma R."/>
            <person name="Yu S."/>
        </authorList>
    </citation>
    <scope>NUCLEOTIDE SEQUENCE</scope>
    <source>
        <strain evidence="7">LA-IB0</strain>
        <tissue evidence="7">Leaf</tissue>
    </source>
</reference>
<feature type="transmembrane region" description="Helical" evidence="6">
    <location>
        <begin position="63"/>
        <end position="87"/>
    </location>
</feature>
<keyword evidence="8" id="KW-1185">Reference proteome</keyword>
<evidence type="ECO:0008006" key="9">
    <source>
        <dbReference type="Google" id="ProtNLM"/>
    </source>
</evidence>
<comment type="caution">
    <text evidence="7">The sequence shown here is derived from an EMBL/GenBank/DDBJ whole genome shotgun (WGS) entry which is preliminary data.</text>
</comment>
<evidence type="ECO:0000313" key="8">
    <source>
        <dbReference type="Proteomes" id="UP000826271"/>
    </source>
</evidence>
<dbReference type="InterPro" id="IPR002781">
    <property type="entry name" value="TM_pro_TauE-like"/>
</dbReference>
<feature type="transmembrane region" description="Helical" evidence="6">
    <location>
        <begin position="6"/>
        <end position="25"/>
    </location>
</feature>
<dbReference type="PANTHER" id="PTHR14255">
    <property type="entry name" value="CEREBLON"/>
    <property type="match status" value="1"/>
</dbReference>
<feature type="transmembrane region" description="Helical" evidence="6">
    <location>
        <begin position="332"/>
        <end position="355"/>
    </location>
</feature>
<keyword evidence="3 6" id="KW-0812">Transmembrane</keyword>
<dbReference type="GO" id="GO:0031464">
    <property type="term" value="C:Cul4A-RING E3 ubiquitin ligase complex"/>
    <property type="evidence" value="ECO:0007669"/>
    <property type="project" value="TreeGrafter"/>
</dbReference>
<dbReference type="Pfam" id="PF01925">
    <property type="entry name" value="TauE"/>
    <property type="match status" value="2"/>
</dbReference>
<evidence type="ECO:0000256" key="5">
    <source>
        <dbReference type="ARBA" id="ARBA00023136"/>
    </source>
</evidence>
<dbReference type="Proteomes" id="UP000826271">
    <property type="component" value="Unassembled WGS sequence"/>
</dbReference>
<proteinExistence type="inferred from homology"/>
<gene>
    <name evidence="7" type="ORF">BUALT_Bualt09G0085600</name>
</gene>
<feature type="transmembrane region" description="Helical" evidence="6">
    <location>
        <begin position="167"/>
        <end position="187"/>
    </location>
</feature>
<dbReference type="AlphaFoldDB" id="A0AAV6X8B9"/>
<evidence type="ECO:0000256" key="3">
    <source>
        <dbReference type="ARBA" id="ARBA00022692"/>
    </source>
</evidence>
<dbReference type="EMBL" id="WHWC01000009">
    <property type="protein sequence ID" value="KAG8376651.1"/>
    <property type="molecule type" value="Genomic_DNA"/>
</dbReference>
<feature type="transmembrane region" description="Helical" evidence="6">
    <location>
        <begin position="294"/>
        <end position="320"/>
    </location>
</feature>
<comment type="subcellular location">
    <subcellularLocation>
        <location evidence="1">Membrane</location>
        <topology evidence="1">Multi-pass membrane protein</topology>
    </subcellularLocation>
</comment>